<dbReference type="AlphaFoldDB" id="A0A0M3J2J0"/>
<dbReference type="Proteomes" id="UP000267096">
    <property type="component" value="Unassembled WGS sequence"/>
</dbReference>
<name>A0A0M3J2J0_ANISI</name>
<reference evidence="3 4" key="2">
    <citation type="submission" date="2018-11" db="EMBL/GenBank/DDBJ databases">
        <authorList>
            <consortium name="Pathogen Informatics"/>
        </authorList>
    </citation>
    <scope>NUCLEOTIDE SEQUENCE [LARGE SCALE GENOMIC DNA]</scope>
</reference>
<dbReference type="Pfam" id="PF03407">
    <property type="entry name" value="Nucleotid_trans"/>
    <property type="match status" value="1"/>
</dbReference>
<organism evidence="5">
    <name type="scientific">Anisakis simplex</name>
    <name type="common">Herring worm</name>
    <dbReference type="NCBI Taxonomy" id="6269"/>
    <lineage>
        <taxon>Eukaryota</taxon>
        <taxon>Metazoa</taxon>
        <taxon>Ecdysozoa</taxon>
        <taxon>Nematoda</taxon>
        <taxon>Chromadorea</taxon>
        <taxon>Rhabditida</taxon>
        <taxon>Spirurina</taxon>
        <taxon>Ascaridomorpha</taxon>
        <taxon>Ascaridoidea</taxon>
        <taxon>Anisakidae</taxon>
        <taxon>Anisakis</taxon>
        <taxon>Anisakis simplex complex</taxon>
    </lineage>
</organism>
<dbReference type="PANTHER" id="PTHR31967">
    <property type="entry name" value="GROUNDHOG (HEDGEHOG-LIKE FAMILY)-RELATED"/>
    <property type="match status" value="1"/>
</dbReference>
<protein>
    <submittedName>
        <fullName evidence="5">Nucleotid_trans domain-containing protein</fullName>
    </submittedName>
</protein>
<gene>
    <name evidence="3" type="ORF">ASIM_LOCUS1623</name>
</gene>
<evidence type="ECO:0000313" key="5">
    <source>
        <dbReference type="WBParaSite" id="ASIM_0000174801-mRNA-1"/>
    </source>
</evidence>
<dbReference type="EMBL" id="UYRR01001822">
    <property type="protein sequence ID" value="VDK18978.1"/>
    <property type="molecule type" value="Genomic_DNA"/>
</dbReference>
<keyword evidence="1" id="KW-0732">Signal</keyword>
<dbReference type="OrthoDB" id="5845882at2759"/>
<dbReference type="WBParaSite" id="ASIM_0000174801-mRNA-1">
    <property type="protein sequence ID" value="ASIM_0000174801-mRNA-1"/>
    <property type="gene ID" value="ASIM_0000174801"/>
</dbReference>
<keyword evidence="4" id="KW-1185">Reference proteome</keyword>
<evidence type="ECO:0000259" key="2">
    <source>
        <dbReference type="Pfam" id="PF03407"/>
    </source>
</evidence>
<evidence type="ECO:0000313" key="3">
    <source>
        <dbReference type="EMBL" id="VDK18978.1"/>
    </source>
</evidence>
<reference evidence="5" key="1">
    <citation type="submission" date="2017-02" db="UniProtKB">
        <authorList>
            <consortium name="WormBaseParasite"/>
        </authorList>
    </citation>
    <scope>IDENTIFICATION</scope>
</reference>
<feature type="signal peptide" evidence="1">
    <location>
        <begin position="1"/>
        <end position="21"/>
    </location>
</feature>
<feature type="domain" description="Nucleotide-diphospho-sugar transferase" evidence="2">
    <location>
        <begin position="53"/>
        <end position="176"/>
    </location>
</feature>
<evidence type="ECO:0000256" key="1">
    <source>
        <dbReference type="SAM" id="SignalP"/>
    </source>
</evidence>
<feature type="chain" id="PRO_5043120738" evidence="1">
    <location>
        <begin position="22"/>
        <end position="243"/>
    </location>
</feature>
<proteinExistence type="predicted"/>
<evidence type="ECO:0000313" key="4">
    <source>
        <dbReference type="Proteomes" id="UP000267096"/>
    </source>
</evidence>
<dbReference type="InterPro" id="IPR005069">
    <property type="entry name" value="Nucl-diP-sugar_transferase"/>
</dbReference>
<accession>A0A0M3J2J0</accession>
<sequence>MQLVSSLLLSCTLLTYTQVLSKIDLEPIPIIINKHALNVTLNWLCNVVNYQDVHKRIIVLAFDNVTYVTLKRSFPSLHVLHWDLPVLYDRFSAGDYRYQLIQVFRANLCAYLAAKRRDFWIAQPDTYWRENLFEVIDPSKFLKNDENLLFDQEGTNGLLADMIAGGCFFVRGNEKIMSNWRWHTSDKKFVPTFLQFDGGYSSESKFQQMQRLGAAFVNPETIGENRQANCTSISEIPGDAIPL</sequence>